<dbReference type="AlphaFoldDB" id="C5DGR5"/>
<keyword evidence="7" id="KW-1185">Reference proteome</keyword>
<evidence type="ECO:0000313" key="6">
    <source>
        <dbReference type="EMBL" id="CAR22607.1"/>
    </source>
</evidence>
<protein>
    <recommendedName>
        <fullName evidence="3">4a-hydroxytetrahydrobiopterin dehydratase</fullName>
        <ecNumber evidence="3">4.2.1.96</ecNumber>
    </recommendedName>
    <alternativeName>
        <fullName evidence="5">4-alpha-hydroxy-tetrahydropterin dehydratase</fullName>
    </alternativeName>
</protein>
<evidence type="ECO:0000256" key="5">
    <source>
        <dbReference type="ARBA" id="ARBA00030497"/>
    </source>
</evidence>
<evidence type="ECO:0000256" key="2">
    <source>
        <dbReference type="ARBA" id="ARBA00006472"/>
    </source>
</evidence>
<dbReference type="eggNOG" id="KOG4073">
    <property type="taxonomic scope" value="Eukaryota"/>
</dbReference>
<keyword evidence="4" id="KW-0456">Lyase</keyword>
<sequence>MYNKVKRVAAFPLSTAEISKHLVKHPKWSYDGLRISRDVAFKDFETTWSFLGQLAMRSHLWGHHPTITTTYNKVNLRLTTHDVNGVSDIDIKLMERIEGYIAGHGEASA</sequence>
<name>C5DGR5_LACTC</name>
<dbReference type="PANTHER" id="PTHR12599">
    <property type="entry name" value="PTERIN-4-ALPHA-CARBINOLAMINE DEHYDRATASE"/>
    <property type="match status" value="1"/>
</dbReference>
<comment type="similarity">
    <text evidence="2">Belongs to the pterin-4-alpha-carbinolamine dehydratase family.</text>
</comment>
<dbReference type="Gene3D" id="3.30.1360.20">
    <property type="entry name" value="Transcriptional coactivator/pterin dehydratase"/>
    <property type="match status" value="1"/>
</dbReference>
<dbReference type="HOGENOM" id="CLU_081974_4_0_1"/>
<accession>C5DGR5</accession>
<evidence type="ECO:0000256" key="4">
    <source>
        <dbReference type="ARBA" id="ARBA00023239"/>
    </source>
</evidence>
<dbReference type="RefSeq" id="XP_002553045.1">
    <property type="nucleotide sequence ID" value="XM_002552999.1"/>
</dbReference>
<dbReference type="GO" id="GO:0006729">
    <property type="term" value="P:tetrahydrobiopterin biosynthetic process"/>
    <property type="evidence" value="ECO:0007669"/>
    <property type="project" value="InterPro"/>
</dbReference>
<dbReference type="STRING" id="559295.C5DGR5"/>
<dbReference type="GeneID" id="8295277"/>
<dbReference type="CDD" id="cd00488">
    <property type="entry name" value="PCD_DCoH"/>
    <property type="match status" value="1"/>
</dbReference>
<evidence type="ECO:0000256" key="3">
    <source>
        <dbReference type="ARBA" id="ARBA00013252"/>
    </source>
</evidence>
<dbReference type="Pfam" id="PF01329">
    <property type="entry name" value="Pterin_4a"/>
    <property type="match status" value="1"/>
</dbReference>
<dbReference type="InterPro" id="IPR036428">
    <property type="entry name" value="PCD_sf"/>
</dbReference>
<dbReference type="SUPFAM" id="SSF55248">
    <property type="entry name" value="PCD-like"/>
    <property type="match status" value="1"/>
</dbReference>
<dbReference type="InterPro" id="IPR001533">
    <property type="entry name" value="Pterin_deHydtase"/>
</dbReference>
<dbReference type="InParanoid" id="C5DGR5"/>
<evidence type="ECO:0000313" key="7">
    <source>
        <dbReference type="Proteomes" id="UP000002036"/>
    </source>
</evidence>
<dbReference type="EMBL" id="CU928168">
    <property type="protein sequence ID" value="CAR22607.1"/>
    <property type="molecule type" value="Genomic_DNA"/>
</dbReference>
<dbReference type="FunCoup" id="C5DGR5">
    <property type="interactions" value="48"/>
</dbReference>
<dbReference type="OMA" id="IAMRSHL"/>
<dbReference type="PANTHER" id="PTHR12599:SF0">
    <property type="entry name" value="PTERIN-4-ALPHA-CARBINOLAMINE DEHYDRATASE"/>
    <property type="match status" value="1"/>
</dbReference>
<evidence type="ECO:0000256" key="1">
    <source>
        <dbReference type="ARBA" id="ARBA00001554"/>
    </source>
</evidence>
<comment type="catalytic activity">
    <reaction evidence="1">
        <text>(4aS,6R)-4a-hydroxy-L-erythro-5,6,7,8-tetrahydrobiopterin = (6R)-L-erythro-6,7-dihydrobiopterin + H2O</text>
        <dbReference type="Rhea" id="RHEA:11920"/>
        <dbReference type="ChEBI" id="CHEBI:15377"/>
        <dbReference type="ChEBI" id="CHEBI:15642"/>
        <dbReference type="ChEBI" id="CHEBI:43120"/>
        <dbReference type="EC" id="4.2.1.96"/>
    </reaction>
</comment>
<dbReference type="KEGG" id="lth:KLTH0D07480g"/>
<dbReference type="OrthoDB" id="277398at2759"/>
<dbReference type="GO" id="GO:0008124">
    <property type="term" value="F:4-alpha-hydroxytetrahydrobiopterin dehydratase activity"/>
    <property type="evidence" value="ECO:0007669"/>
    <property type="project" value="UniProtKB-EC"/>
</dbReference>
<dbReference type="EC" id="4.2.1.96" evidence="3"/>
<dbReference type="Proteomes" id="UP000002036">
    <property type="component" value="Chromosome D"/>
</dbReference>
<reference evidence="6 7" key="1">
    <citation type="journal article" date="2009" name="Genome Res.">
        <title>Comparative genomics of protoploid Saccharomycetaceae.</title>
        <authorList>
            <consortium name="The Genolevures Consortium"/>
            <person name="Souciet J.-L."/>
            <person name="Dujon B."/>
            <person name="Gaillardin C."/>
            <person name="Johnston M."/>
            <person name="Baret P.V."/>
            <person name="Cliften P."/>
            <person name="Sherman D.J."/>
            <person name="Weissenbach J."/>
            <person name="Westhof E."/>
            <person name="Wincker P."/>
            <person name="Jubin C."/>
            <person name="Poulain J."/>
            <person name="Barbe V."/>
            <person name="Segurens B."/>
            <person name="Artiguenave F."/>
            <person name="Anthouard V."/>
            <person name="Vacherie B."/>
            <person name="Val M.-E."/>
            <person name="Fulton R.S."/>
            <person name="Minx P."/>
            <person name="Wilson R."/>
            <person name="Durrens P."/>
            <person name="Jean G."/>
            <person name="Marck C."/>
            <person name="Martin T."/>
            <person name="Nikolski M."/>
            <person name="Rolland T."/>
            <person name="Seret M.-L."/>
            <person name="Casaregola S."/>
            <person name="Despons L."/>
            <person name="Fairhead C."/>
            <person name="Fischer G."/>
            <person name="Lafontaine I."/>
            <person name="Leh V."/>
            <person name="Lemaire M."/>
            <person name="de Montigny J."/>
            <person name="Neuveglise C."/>
            <person name="Thierry A."/>
            <person name="Blanc-Lenfle I."/>
            <person name="Bleykasten C."/>
            <person name="Diffels J."/>
            <person name="Fritsch E."/>
            <person name="Frangeul L."/>
            <person name="Goeffon A."/>
            <person name="Jauniaux N."/>
            <person name="Kachouri-Lafond R."/>
            <person name="Payen C."/>
            <person name="Potier S."/>
            <person name="Pribylova L."/>
            <person name="Ozanne C."/>
            <person name="Richard G.-F."/>
            <person name="Sacerdot C."/>
            <person name="Straub M.-L."/>
            <person name="Talla E."/>
        </authorList>
    </citation>
    <scope>NUCLEOTIDE SEQUENCE [LARGE SCALE GENOMIC DNA]</scope>
    <source>
        <strain evidence="7">ATCC 56472 / CBS 6340 / NRRL Y-8284</strain>
    </source>
</reference>
<gene>
    <name evidence="6" type="ordered locus">KLTH0D07480g</name>
</gene>
<organism evidence="6 7">
    <name type="scientific">Lachancea thermotolerans (strain ATCC 56472 / CBS 6340 / NRRL Y-8284)</name>
    <name type="common">Yeast</name>
    <name type="synonym">Kluyveromyces thermotolerans</name>
    <dbReference type="NCBI Taxonomy" id="559295"/>
    <lineage>
        <taxon>Eukaryota</taxon>
        <taxon>Fungi</taxon>
        <taxon>Dikarya</taxon>
        <taxon>Ascomycota</taxon>
        <taxon>Saccharomycotina</taxon>
        <taxon>Saccharomycetes</taxon>
        <taxon>Saccharomycetales</taxon>
        <taxon>Saccharomycetaceae</taxon>
        <taxon>Lachancea</taxon>
    </lineage>
</organism>
<proteinExistence type="inferred from homology"/>